<evidence type="ECO:0000313" key="5">
    <source>
        <dbReference type="Proteomes" id="UP000094598"/>
    </source>
</evidence>
<dbReference type="EMBL" id="CP017019">
    <property type="protein sequence ID" value="AOQ22923.1"/>
    <property type="molecule type" value="Genomic_DNA"/>
</dbReference>
<evidence type="ECO:0000313" key="4">
    <source>
        <dbReference type="EMBL" id="TYL10548.1"/>
    </source>
</evidence>
<reference evidence="3 5" key="1">
    <citation type="submission" date="2016-08" db="EMBL/GenBank/DDBJ databases">
        <title>Moorella thermoacetica DSM 103132.</title>
        <authorList>
            <person name="Jendresen C.B."/>
            <person name="Redl S.M."/>
            <person name="Jensen T.O."/>
            <person name="Nielsen A.T."/>
        </authorList>
    </citation>
    <scope>NUCLEOTIDE SEQUENCE [LARGE SCALE GENOMIC DNA]</scope>
    <source>
        <strain evidence="3 5">DSM 103132</strain>
    </source>
</reference>
<reference evidence="4 6" key="2">
    <citation type="submission" date="2019-05" db="EMBL/GenBank/DDBJ databases">
        <title>Genome sequence of Moorella thermoacetica ATCC 33924.</title>
        <authorList>
            <person name="Poehlein A."/>
            <person name="Bengelsdorf F.R."/>
            <person name="Duerre P."/>
            <person name="Daniel R."/>
        </authorList>
    </citation>
    <scope>NUCLEOTIDE SEQUENCE [LARGE SCALE GENOMIC DNA]</scope>
    <source>
        <strain evidence="4 6">ATCC 33924</strain>
    </source>
</reference>
<feature type="domain" description="NAD-dependent epimerase/dehydratase" evidence="2">
    <location>
        <begin position="2"/>
        <end position="238"/>
    </location>
</feature>
<gene>
    <name evidence="3" type="primary">galE_2</name>
    <name evidence="4" type="synonym">galE_3</name>
    <name evidence="3" type="ORF">Maut_00448</name>
    <name evidence="4" type="ORF">MTAT_24400</name>
</gene>
<dbReference type="RefSeq" id="WP_069588073.1">
    <property type="nucleotide sequence ID" value="NZ_CP017019.1"/>
</dbReference>
<organism evidence="3 5">
    <name type="scientific">Neomoorella thermoacetica</name>
    <name type="common">Clostridium thermoaceticum</name>
    <dbReference type="NCBI Taxonomy" id="1525"/>
    <lineage>
        <taxon>Bacteria</taxon>
        <taxon>Bacillati</taxon>
        <taxon>Bacillota</taxon>
        <taxon>Clostridia</taxon>
        <taxon>Neomoorellales</taxon>
        <taxon>Neomoorellaceae</taxon>
        <taxon>Neomoorella</taxon>
    </lineage>
</organism>
<accession>A0AAC9HFX2</accession>
<dbReference type="GO" id="GO:0003978">
    <property type="term" value="F:UDP-glucose 4-epimerase activity"/>
    <property type="evidence" value="ECO:0007669"/>
    <property type="project" value="UniProtKB-EC"/>
</dbReference>
<comment type="similarity">
    <text evidence="1">Belongs to the NAD(P)-dependent epimerase/dehydratase family.</text>
</comment>
<dbReference type="PANTHER" id="PTHR43000">
    <property type="entry name" value="DTDP-D-GLUCOSE 4,6-DEHYDRATASE-RELATED"/>
    <property type="match status" value="1"/>
</dbReference>
<name>A0AAC9HFX2_NEOTH</name>
<evidence type="ECO:0000313" key="6">
    <source>
        <dbReference type="Proteomes" id="UP000322283"/>
    </source>
</evidence>
<evidence type="ECO:0000259" key="2">
    <source>
        <dbReference type="Pfam" id="PF01370"/>
    </source>
</evidence>
<protein>
    <submittedName>
        <fullName evidence="3">UDP-glucose 4-epimerase</fullName>
        <ecNumber evidence="3">5.1.3.2</ecNumber>
    </submittedName>
</protein>
<evidence type="ECO:0000256" key="1">
    <source>
        <dbReference type="ARBA" id="ARBA00007637"/>
    </source>
</evidence>
<dbReference type="EMBL" id="VCDX01000010">
    <property type="protein sequence ID" value="TYL10548.1"/>
    <property type="molecule type" value="Genomic_DNA"/>
</dbReference>
<proteinExistence type="inferred from homology"/>
<dbReference type="Gene3D" id="3.40.50.720">
    <property type="entry name" value="NAD(P)-binding Rossmann-like Domain"/>
    <property type="match status" value="1"/>
</dbReference>
<evidence type="ECO:0000313" key="3">
    <source>
        <dbReference type="EMBL" id="AOQ22923.1"/>
    </source>
</evidence>
<keyword evidence="3" id="KW-0413">Isomerase</keyword>
<dbReference type="Proteomes" id="UP000094598">
    <property type="component" value="Chromosome"/>
</dbReference>
<dbReference type="Pfam" id="PF01370">
    <property type="entry name" value="Epimerase"/>
    <property type="match status" value="1"/>
</dbReference>
<dbReference type="Proteomes" id="UP000322283">
    <property type="component" value="Unassembled WGS sequence"/>
</dbReference>
<dbReference type="InterPro" id="IPR001509">
    <property type="entry name" value="Epimerase_deHydtase"/>
</dbReference>
<dbReference type="InterPro" id="IPR036291">
    <property type="entry name" value="NAD(P)-bd_dom_sf"/>
</dbReference>
<keyword evidence="6" id="KW-1185">Reference proteome</keyword>
<dbReference type="EC" id="5.1.3.2" evidence="3"/>
<dbReference type="SUPFAM" id="SSF51735">
    <property type="entry name" value="NAD(P)-binding Rossmann-fold domains"/>
    <property type="match status" value="1"/>
</dbReference>
<sequence>MILVTGGNGFLGSQIAKQLVARGEKVVIFDNAPLSSRLEGIKEKINYSRGDIVDLESIIDVIKEHKVRKIIHLAYFRDIALQEKYPTRAVKVNCTGFNNLLEAARLCDIERVVWASSVAVYGAPELYREPVGEDQLPAPTTLYGACKFFDEYLARQFRKTYGLETVALRPTVIYGEGRWYSGYSNVARDMFYDVVTARKAVVYEGNKRLDWLNVEDAARAFVLAIQAKEIKSDVFNLGGEVATVAAAAAVLKELVPDVTIEVVGGGKETWPAALDITRAREELGYQPQYGLREGFARYLEAIRQGVA</sequence>
<dbReference type="AlphaFoldDB" id="A0AAC9HFX2"/>